<name>A0ABR2F0Z9_9ROSI</name>
<comment type="caution">
    <text evidence="1">The sequence shown here is derived from an EMBL/GenBank/DDBJ whole genome shotgun (WGS) entry which is preliminary data.</text>
</comment>
<keyword evidence="2" id="KW-1185">Reference proteome</keyword>
<gene>
    <name evidence="1" type="ORF">V6N12_007176</name>
</gene>
<protein>
    <submittedName>
        <fullName evidence="1">Uncharacterized protein</fullName>
    </submittedName>
</protein>
<organism evidence="1 2">
    <name type="scientific">Hibiscus sabdariffa</name>
    <name type="common">roselle</name>
    <dbReference type="NCBI Taxonomy" id="183260"/>
    <lineage>
        <taxon>Eukaryota</taxon>
        <taxon>Viridiplantae</taxon>
        <taxon>Streptophyta</taxon>
        <taxon>Embryophyta</taxon>
        <taxon>Tracheophyta</taxon>
        <taxon>Spermatophyta</taxon>
        <taxon>Magnoliopsida</taxon>
        <taxon>eudicotyledons</taxon>
        <taxon>Gunneridae</taxon>
        <taxon>Pentapetalae</taxon>
        <taxon>rosids</taxon>
        <taxon>malvids</taxon>
        <taxon>Malvales</taxon>
        <taxon>Malvaceae</taxon>
        <taxon>Malvoideae</taxon>
        <taxon>Hibiscus</taxon>
    </lineage>
</organism>
<accession>A0ABR2F0Z9</accession>
<dbReference type="Proteomes" id="UP001472677">
    <property type="component" value="Unassembled WGS sequence"/>
</dbReference>
<dbReference type="EMBL" id="JBBPBM010000009">
    <property type="protein sequence ID" value="KAK8568628.1"/>
    <property type="molecule type" value="Genomic_DNA"/>
</dbReference>
<proteinExistence type="predicted"/>
<evidence type="ECO:0000313" key="1">
    <source>
        <dbReference type="EMBL" id="KAK8568628.1"/>
    </source>
</evidence>
<reference evidence="1 2" key="1">
    <citation type="journal article" date="2024" name="G3 (Bethesda)">
        <title>Genome assembly of Hibiscus sabdariffa L. provides insights into metabolisms of medicinal natural products.</title>
        <authorList>
            <person name="Kim T."/>
        </authorList>
    </citation>
    <scope>NUCLEOTIDE SEQUENCE [LARGE SCALE GENOMIC DNA]</scope>
    <source>
        <strain evidence="1">TK-2024</strain>
        <tissue evidence="1">Old leaves</tissue>
    </source>
</reference>
<sequence length="99" mass="11283">MRIDLAPCKLIAERTSNQSCEFISPGNGIQGTMEEIIHQLFHQRPYGGHGRREFLEATLGTKISMNLIPRKPQVLLLDPFYNLIEKTNKQGSKQQEAME</sequence>
<evidence type="ECO:0000313" key="2">
    <source>
        <dbReference type="Proteomes" id="UP001472677"/>
    </source>
</evidence>